<proteinExistence type="predicted"/>
<feature type="region of interest" description="Disordered" evidence="1">
    <location>
        <begin position="27"/>
        <end position="77"/>
    </location>
</feature>
<feature type="non-terminal residue" evidence="3">
    <location>
        <position position="200"/>
    </location>
</feature>
<dbReference type="EMBL" id="NCSJ02000106">
    <property type="protein sequence ID" value="RFU30193.1"/>
    <property type="molecule type" value="Genomic_DNA"/>
</dbReference>
<protein>
    <submittedName>
        <fullName evidence="3">Uncharacterized protein</fullName>
    </submittedName>
</protein>
<dbReference type="OMA" id="IARDNCC"/>
<evidence type="ECO:0000256" key="1">
    <source>
        <dbReference type="SAM" id="MobiDB-lite"/>
    </source>
</evidence>
<reference evidence="3 4" key="1">
    <citation type="submission" date="2018-05" db="EMBL/GenBank/DDBJ databases">
        <title>Draft genome sequence of Scytalidium lignicola DSM 105466, a ubiquitous saprotrophic fungus.</title>
        <authorList>
            <person name="Buettner E."/>
            <person name="Gebauer A.M."/>
            <person name="Hofrichter M."/>
            <person name="Liers C."/>
            <person name="Kellner H."/>
        </authorList>
    </citation>
    <scope>NUCLEOTIDE SEQUENCE [LARGE SCALE GENOMIC DNA]</scope>
    <source>
        <strain evidence="3 4">DSM 105466</strain>
    </source>
</reference>
<feature type="non-terminal residue" evidence="3">
    <location>
        <position position="1"/>
    </location>
</feature>
<comment type="caution">
    <text evidence="3">The sequence shown here is derived from an EMBL/GenBank/DDBJ whole genome shotgun (WGS) entry which is preliminary data.</text>
</comment>
<feature type="compositionally biased region" description="Low complexity" evidence="1">
    <location>
        <begin position="32"/>
        <end position="42"/>
    </location>
</feature>
<keyword evidence="2" id="KW-0812">Transmembrane</keyword>
<evidence type="ECO:0000313" key="3">
    <source>
        <dbReference type="EMBL" id="RFU30193.1"/>
    </source>
</evidence>
<keyword evidence="4" id="KW-1185">Reference proteome</keyword>
<keyword evidence="2" id="KW-1133">Transmembrane helix</keyword>
<name>A0A3E2HAP2_SCYLI</name>
<evidence type="ECO:0000256" key="2">
    <source>
        <dbReference type="SAM" id="Phobius"/>
    </source>
</evidence>
<organism evidence="3 4">
    <name type="scientific">Scytalidium lignicola</name>
    <name type="common">Hyphomycete</name>
    <dbReference type="NCBI Taxonomy" id="5539"/>
    <lineage>
        <taxon>Eukaryota</taxon>
        <taxon>Fungi</taxon>
        <taxon>Dikarya</taxon>
        <taxon>Ascomycota</taxon>
        <taxon>Pezizomycotina</taxon>
        <taxon>Leotiomycetes</taxon>
        <taxon>Leotiomycetes incertae sedis</taxon>
        <taxon>Scytalidium</taxon>
    </lineage>
</organism>
<dbReference type="OrthoDB" id="3561481at2759"/>
<accession>A0A3E2HAP2</accession>
<feature type="transmembrane region" description="Helical" evidence="2">
    <location>
        <begin position="175"/>
        <end position="194"/>
    </location>
</feature>
<gene>
    <name evidence="3" type="ORF">B7463_g6122</name>
</gene>
<dbReference type="Proteomes" id="UP000258309">
    <property type="component" value="Unassembled WGS sequence"/>
</dbReference>
<dbReference type="AlphaFoldDB" id="A0A3E2HAP2"/>
<evidence type="ECO:0000313" key="4">
    <source>
        <dbReference type="Proteomes" id="UP000258309"/>
    </source>
</evidence>
<sequence>MNRSRYEPVPQQEPIILSPINTASYNYNTALPNSVAPSAPSIPSSPPPSFRSSQSVNDDIDCSPGTPRAAEHANVRNWNNHTPTAIVGETSGSDAQFQIAALKSRVERLEECIGQLMLDKETTSSSSAPRSNCCVTFTDASGDIERDFSRRGGSNCCVTFKRGPQTQWKHMKPQLILLSIGIFVILLVAVVNIGKCQQCK</sequence>
<keyword evidence="2" id="KW-0472">Membrane</keyword>